<dbReference type="RefSeq" id="WP_131943448.1">
    <property type="nucleotide sequence ID" value="NZ_BAAAMX010000012.1"/>
</dbReference>
<dbReference type="EMBL" id="SMJW01000197">
    <property type="protein sequence ID" value="TDC09390.1"/>
    <property type="molecule type" value="Genomic_DNA"/>
</dbReference>
<proteinExistence type="predicted"/>
<protein>
    <recommendedName>
        <fullName evidence="3">Nucleoside 2-deoxyribosyltransferase</fullName>
    </recommendedName>
</protein>
<gene>
    <name evidence="1" type="ORF">E1284_29585</name>
</gene>
<evidence type="ECO:0008006" key="3">
    <source>
        <dbReference type="Google" id="ProtNLM"/>
    </source>
</evidence>
<accession>A0A4R4NNH4</accession>
<sequence>MKIYVAARFEERERVRNAYESLMGQGHVITEDWTVHDAAKPYRRNRELISKYAVRDVDAVRESDVFVFLTSPVVGGGSSTEFGVALSANLLFGRPLLYVVGEYTENNLCFFHPAVRRREDLDQVMRELAGAWYDPALRGLGGALGAMSQVSDHRGSRRDA</sequence>
<evidence type="ECO:0000313" key="2">
    <source>
        <dbReference type="Proteomes" id="UP000295431"/>
    </source>
</evidence>
<dbReference type="OrthoDB" id="2059845at2"/>
<dbReference type="AlphaFoldDB" id="A0A4R4NNH4"/>
<name>A0A4R4NNH4_9ACTN</name>
<evidence type="ECO:0000313" key="1">
    <source>
        <dbReference type="EMBL" id="TDC09390.1"/>
    </source>
</evidence>
<dbReference type="Gene3D" id="3.40.50.450">
    <property type="match status" value="1"/>
</dbReference>
<keyword evidence="2" id="KW-1185">Reference proteome</keyword>
<reference evidence="1 2" key="1">
    <citation type="submission" date="2019-03" db="EMBL/GenBank/DDBJ databases">
        <title>Draft genome sequences of novel Actinobacteria.</title>
        <authorList>
            <person name="Sahin N."/>
            <person name="Ay H."/>
            <person name="Saygin H."/>
        </authorList>
    </citation>
    <scope>NUCLEOTIDE SEQUENCE [LARGE SCALE GENOMIC DNA]</scope>
    <source>
        <strain evidence="1 2">DSM 45347</strain>
    </source>
</reference>
<dbReference type="Proteomes" id="UP000295431">
    <property type="component" value="Unassembled WGS sequence"/>
</dbReference>
<organism evidence="1 2">
    <name type="scientific">Actinomadura bangladeshensis</name>
    <dbReference type="NCBI Taxonomy" id="453573"/>
    <lineage>
        <taxon>Bacteria</taxon>
        <taxon>Bacillati</taxon>
        <taxon>Actinomycetota</taxon>
        <taxon>Actinomycetes</taxon>
        <taxon>Streptosporangiales</taxon>
        <taxon>Thermomonosporaceae</taxon>
        <taxon>Actinomadura</taxon>
    </lineage>
</organism>
<comment type="caution">
    <text evidence="1">The sequence shown here is derived from an EMBL/GenBank/DDBJ whole genome shotgun (WGS) entry which is preliminary data.</text>
</comment>